<sequence length="122" mass="14084">MKKTKVIILLIASFVLVMSKISAQSTLKELPADERAKMLTEKMTASLKLDSVQVVKVGDINLKYARKIDPVIKGNGSRMSKLKAFRDINQEKQAELRKVLSKEQFGQYQKMQEEMRDRIRQR</sequence>
<name>A0A916NC70_9BACT</name>
<organism evidence="2 3">
    <name type="scientific">Dyadobacter helix</name>
    <dbReference type="NCBI Taxonomy" id="2822344"/>
    <lineage>
        <taxon>Bacteria</taxon>
        <taxon>Pseudomonadati</taxon>
        <taxon>Bacteroidota</taxon>
        <taxon>Cytophagia</taxon>
        <taxon>Cytophagales</taxon>
        <taxon>Spirosomataceae</taxon>
        <taxon>Dyadobacter</taxon>
    </lineage>
</organism>
<accession>A0A916NC70</accession>
<gene>
    <name evidence="2" type="ORF">DYBT9275_02358</name>
</gene>
<dbReference type="Proteomes" id="UP000680038">
    <property type="component" value="Unassembled WGS sequence"/>
</dbReference>
<evidence type="ECO:0000256" key="1">
    <source>
        <dbReference type="SAM" id="SignalP"/>
    </source>
</evidence>
<evidence type="ECO:0000313" key="3">
    <source>
        <dbReference type="Proteomes" id="UP000680038"/>
    </source>
</evidence>
<evidence type="ECO:0000313" key="2">
    <source>
        <dbReference type="EMBL" id="CAG4999977.1"/>
    </source>
</evidence>
<dbReference type="RefSeq" id="WP_215239002.1">
    <property type="nucleotide sequence ID" value="NZ_CAJRAF010000002.1"/>
</dbReference>
<feature type="signal peptide" evidence="1">
    <location>
        <begin position="1"/>
        <end position="23"/>
    </location>
</feature>
<keyword evidence="1" id="KW-0732">Signal</keyword>
<keyword evidence="3" id="KW-1185">Reference proteome</keyword>
<evidence type="ECO:0008006" key="4">
    <source>
        <dbReference type="Google" id="ProtNLM"/>
    </source>
</evidence>
<proteinExistence type="predicted"/>
<protein>
    <recommendedName>
        <fullName evidence="4">DUF4890 domain-containing protein</fullName>
    </recommendedName>
</protein>
<dbReference type="AlphaFoldDB" id="A0A916NC70"/>
<comment type="caution">
    <text evidence="2">The sequence shown here is derived from an EMBL/GenBank/DDBJ whole genome shotgun (WGS) entry which is preliminary data.</text>
</comment>
<reference evidence="2" key="1">
    <citation type="submission" date="2021-04" db="EMBL/GenBank/DDBJ databases">
        <authorList>
            <person name="Rodrigo-Torres L."/>
            <person name="Arahal R. D."/>
            <person name="Lucena T."/>
        </authorList>
    </citation>
    <scope>NUCLEOTIDE SEQUENCE</scope>
    <source>
        <strain evidence="2">CECT 9275</strain>
    </source>
</reference>
<feature type="chain" id="PRO_5037242006" description="DUF4890 domain-containing protein" evidence="1">
    <location>
        <begin position="24"/>
        <end position="122"/>
    </location>
</feature>
<dbReference type="EMBL" id="CAJRAF010000002">
    <property type="protein sequence ID" value="CAG4999977.1"/>
    <property type="molecule type" value="Genomic_DNA"/>
</dbReference>